<evidence type="ECO:0000256" key="2">
    <source>
        <dbReference type="ARBA" id="ARBA00023315"/>
    </source>
</evidence>
<organism evidence="4 5">
    <name type="scientific">Nocardioides marinquilinus</name>
    <dbReference type="NCBI Taxonomy" id="1210400"/>
    <lineage>
        <taxon>Bacteria</taxon>
        <taxon>Bacillati</taxon>
        <taxon>Actinomycetota</taxon>
        <taxon>Actinomycetes</taxon>
        <taxon>Propionibacteriales</taxon>
        <taxon>Nocardioidaceae</taxon>
        <taxon>Nocardioides</taxon>
    </lineage>
</organism>
<sequence>MTRPPLVGLPGGLVDRPLTLDDAAAVHAVIAAEEVAALGYSELDVADIVGDWQRPSHDVPSHTVGVLDGDLLVAYAELADADRVDTAVLPAYQGRGIGSALADWLLARARAAGSTVIGMQVPEGCPADRFMADRGYRLRWTAWDLALPVSASIESRPLPDGYAVRDATADDERAAWTVLEDAFLEWSDRERTPFEDFLARVRERPGAAPWNLRVLADPDGDVVGATHVFLTGEDGEDAHVSRVAVRADRRGLGLGQALLVDAFALGRAHGARRSTLSTDSRTGALSLYTRVGMEVTSTWVNRATDV</sequence>
<dbReference type="InterPro" id="IPR050832">
    <property type="entry name" value="Bact_Acetyltransf"/>
</dbReference>
<comment type="caution">
    <text evidence="4">The sequence shown here is derived from an EMBL/GenBank/DDBJ whole genome shotgun (WGS) entry which is preliminary data.</text>
</comment>
<feature type="domain" description="N-acetyltransferase" evidence="3">
    <location>
        <begin position="162"/>
        <end position="306"/>
    </location>
</feature>
<dbReference type="Pfam" id="PF00583">
    <property type="entry name" value="Acetyltransf_1"/>
    <property type="match status" value="2"/>
</dbReference>
<name>A0ABP9PC02_9ACTN</name>
<dbReference type="PANTHER" id="PTHR43877:SF2">
    <property type="entry name" value="AMINOALKYLPHOSPHONATE N-ACETYLTRANSFERASE-RELATED"/>
    <property type="match status" value="1"/>
</dbReference>
<dbReference type="PROSITE" id="PS51186">
    <property type="entry name" value="GNAT"/>
    <property type="match status" value="2"/>
</dbReference>
<feature type="domain" description="N-acetyltransferase" evidence="3">
    <location>
        <begin position="13"/>
        <end position="154"/>
    </location>
</feature>
<dbReference type="RefSeq" id="WP_345453591.1">
    <property type="nucleotide sequence ID" value="NZ_BAABKG010000001.1"/>
</dbReference>
<keyword evidence="1" id="KW-0808">Transferase</keyword>
<protein>
    <recommendedName>
        <fullName evidence="3">N-acetyltransferase domain-containing protein</fullName>
    </recommendedName>
</protein>
<gene>
    <name evidence="4" type="ORF">GCM10023340_02440</name>
</gene>
<dbReference type="CDD" id="cd04301">
    <property type="entry name" value="NAT_SF"/>
    <property type="match status" value="2"/>
</dbReference>
<keyword evidence="2" id="KW-0012">Acyltransferase</keyword>
<evidence type="ECO:0000313" key="5">
    <source>
        <dbReference type="Proteomes" id="UP001500221"/>
    </source>
</evidence>
<keyword evidence="5" id="KW-1185">Reference proteome</keyword>
<dbReference type="SUPFAM" id="SSF55729">
    <property type="entry name" value="Acyl-CoA N-acyltransferases (Nat)"/>
    <property type="match status" value="2"/>
</dbReference>
<evidence type="ECO:0000313" key="4">
    <source>
        <dbReference type="EMBL" id="GAA5141182.1"/>
    </source>
</evidence>
<reference evidence="5" key="1">
    <citation type="journal article" date="2019" name="Int. J. Syst. Evol. Microbiol.">
        <title>The Global Catalogue of Microorganisms (GCM) 10K type strain sequencing project: providing services to taxonomists for standard genome sequencing and annotation.</title>
        <authorList>
            <consortium name="The Broad Institute Genomics Platform"/>
            <consortium name="The Broad Institute Genome Sequencing Center for Infectious Disease"/>
            <person name="Wu L."/>
            <person name="Ma J."/>
        </authorList>
    </citation>
    <scope>NUCLEOTIDE SEQUENCE [LARGE SCALE GENOMIC DNA]</scope>
    <source>
        <strain evidence="5">JCM 18459</strain>
    </source>
</reference>
<accession>A0ABP9PC02</accession>
<dbReference type="InterPro" id="IPR000182">
    <property type="entry name" value="GNAT_dom"/>
</dbReference>
<proteinExistence type="predicted"/>
<dbReference type="InterPro" id="IPR016181">
    <property type="entry name" value="Acyl_CoA_acyltransferase"/>
</dbReference>
<dbReference type="Proteomes" id="UP001500221">
    <property type="component" value="Unassembled WGS sequence"/>
</dbReference>
<dbReference type="EMBL" id="BAABKG010000001">
    <property type="protein sequence ID" value="GAA5141182.1"/>
    <property type="molecule type" value="Genomic_DNA"/>
</dbReference>
<dbReference type="PANTHER" id="PTHR43877">
    <property type="entry name" value="AMINOALKYLPHOSPHONATE N-ACETYLTRANSFERASE-RELATED-RELATED"/>
    <property type="match status" value="1"/>
</dbReference>
<evidence type="ECO:0000259" key="3">
    <source>
        <dbReference type="PROSITE" id="PS51186"/>
    </source>
</evidence>
<evidence type="ECO:0000256" key="1">
    <source>
        <dbReference type="ARBA" id="ARBA00022679"/>
    </source>
</evidence>
<dbReference type="Gene3D" id="3.40.630.30">
    <property type="match status" value="1"/>
</dbReference>